<evidence type="ECO:0000313" key="2">
    <source>
        <dbReference type="EMBL" id="MFH4983352.1"/>
    </source>
</evidence>
<reference evidence="2 3" key="1">
    <citation type="submission" date="2024-08" db="EMBL/GenBank/DDBJ databases">
        <title>Gnathostoma spinigerum genome.</title>
        <authorList>
            <person name="Gonzalez-Bertolin B."/>
            <person name="Monzon S."/>
            <person name="Zaballos A."/>
            <person name="Jimenez P."/>
            <person name="Dekumyoy P."/>
            <person name="Varona S."/>
            <person name="Cuesta I."/>
            <person name="Sumanam S."/>
            <person name="Adisakwattana P."/>
            <person name="Gasser R.B."/>
            <person name="Hernandez-Gonzalez A."/>
            <person name="Young N.D."/>
            <person name="Perteguer M.J."/>
        </authorList>
    </citation>
    <scope>NUCLEOTIDE SEQUENCE [LARGE SCALE GENOMIC DNA]</scope>
    <source>
        <strain evidence="2">AL3</strain>
        <tissue evidence="2">Liver</tissue>
    </source>
</reference>
<keyword evidence="1" id="KW-0472">Membrane</keyword>
<accession>A0ABD6EW62</accession>
<organism evidence="2 3">
    <name type="scientific">Gnathostoma spinigerum</name>
    <dbReference type="NCBI Taxonomy" id="75299"/>
    <lineage>
        <taxon>Eukaryota</taxon>
        <taxon>Metazoa</taxon>
        <taxon>Ecdysozoa</taxon>
        <taxon>Nematoda</taxon>
        <taxon>Chromadorea</taxon>
        <taxon>Rhabditida</taxon>
        <taxon>Spirurina</taxon>
        <taxon>Gnathostomatomorpha</taxon>
        <taxon>Gnathostomatoidea</taxon>
        <taxon>Gnathostomatidae</taxon>
        <taxon>Gnathostoma</taxon>
    </lineage>
</organism>
<protein>
    <submittedName>
        <fullName evidence="2">Uncharacterized protein</fullName>
    </submittedName>
</protein>
<evidence type="ECO:0000256" key="1">
    <source>
        <dbReference type="SAM" id="Phobius"/>
    </source>
</evidence>
<dbReference type="Gene3D" id="1.20.1070.10">
    <property type="entry name" value="Rhodopsin 7-helix transmembrane proteins"/>
    <property type="match status" value="1"/>
</dbReference>
<keyword evidence="1" id="KW-0812">Transmembrane</keyword>
<comment type="caution">
    <text evidence="2">The sequence shown here is derived from an EMBL/GenBank/DDBJ whole genome shotgun (WGS) entry which is preliminary data.</text>
</comment>
<proteinExistence type="predicted"/>
<feature type="transmembrane region" description="Helical" evidence="1">
    <location>
        <begin position="23"/>
        <end position="46"/>
    </location>
</feature>
<dbReference type="Proteomes" id="UP001608902">
    <property type="component" value="Unassembled WGS sequence"/>
</dbReference>
<keyword evidence="3" id="KW-1185">Reference proteome</keyword>
<dbReference type="EMBL" id="JBGFUD010011990">
    <property type="protein sequence ID" value="MFH4983352.1"/>
    <property type="molecule type" value="Genomic_DNA"/>
</dbReference>
<dbReference type="AlphaFoldDB" id="A0ABD6EW62"/>
<keyword evidence="1" id="KW-1133">Transmembrane helix</keyword>
<sequence>MRSQSTGPADWVPDSEIYYVFDFHLLSIAQTFIPFFVLFIFNLVIVRKLTKNRGNLQQGDSHKLDSPSNDHSKNEHTLQLLRRAMFQSLNESDPTVMETKTECCQLSHPSESDSHFSATKVLAKTTISDPKRHIYNVGHCQHLSYLQQPPPHTDYFREVKIVPARQS</sequence>
<evidence type="ECO:0000313" key="3">
    <source>
        <dbReference type="Proteomes" id="UP001608902"/>
    </source>
</evidence>
<name>A0ABD6EW62_9BILA</name>
<gene>
    <name evidence="2" type="ORF">AB6A40_010061</name>
</gene>